<evidence type="ECO:0000256" key="7">
    <source>
        <dbReference type="PROSITE-ProRule" id="PRU00221"/>
    </source>
</evidence>
<dbReference type="GO" id="GO:0005737">
    <property type="term" value="C:cytoplasm"/>
    <property type="evidence" value="ECO:0007669"/>
    <property type="project" value="UniProtKB-SubCell"/>
</dbReference>
<sequence>MEKQSEWRLHGDHYLGEISALCFLHAPPLPHFSSLPYLLAGTGSQVLLYDLESVKILRSFHVLEGIRVHGIACRLVDCKEGSVLSVKIAVFGERRVKLFNLRIEMVPESQDEPQVCLELTLLHSLPKFSHWVLDVCFFKEDIATSSHCLVVGCSDNSVHLWDMLTSSSILEVRNPERCLLYSMRLWGDELQNLLVASGTIYNEIIVWKAVPQNCTPSLGSSVKDHINLSSSFCNGFNHYSQQYQALNICRLAGHEGSIFRLAWSSNGSKLVSVSDDRSARIWPIRAEREVSDNSGEIVDTGSAGPVLFGHNARIWDCCILDSLIVTAGEDCTCRVWGTDGNQLKMIKEHIGRGVWRCLYDPKFSLLVTAGFDSAIKVHQLHSPLSKAPQEQAAEVKELIDRTEIFTVCIPNSSEHTGLMDSKSEYVRSLHFTCENSLYVSTNHGYLYHAKLFDTGDVKWTELIHVSEEVPIVCMDLLSRNGPKLSSGVEDWIAVGDGKGNMTVTGIVSDLCPPKVGLTYTWSAGIERQLLGTFWCKSLGYRYIFTADPRGKLKLWMLCNPSQSASQNSAISNNVSLIAEFISSFDIRIMCLDASSEEEVLICGDLRGNLILYPLLRSILVGSSFGSEVKITPLTYFKGAHGISSVSGISMAGFVSNQIEIRSTGGDGCICYLEYDRDRQSLQFIGMKRVKELSLVQSVSSGANSVDDLTSSKYAIGFASTDFIIWNLITETKVVQVPCGGWRRPHSYYLGDVPEMRNCFAYVKDEIIYIHRFWIPESERKIFPQNLHIQFHGREMHSLCFVSRDSQVGLNGKHDLSSRSSWIATGCEDGTVRLTRYSPGVENWFSSQLLGEHVGGSAVRSICPVSKIHTIPADETNMPNGTERQHATWDTRENPFLLISVGAKRVITSWVLRTSTIDNKGEASDDGVQDKTGKGFPSMSFQWLSTDMPTKYSGIRKKTEDLENIVGIKKASSVNIDAESRSLFPERKEMQLRTCIGEIYENDWRYLAVTAFLVKDPVSRITVCFIVVGCSDATLSLRALILPSRLWFDVALLVPQSSPVLALQHAIIPIFQPSEDKIQIGNAYIAISGSTDGCIAFWDLTESVENFMLRASTLHTENSIDCQKRPRTGRGSQGGRWWRSLGTTPKKKPSGGSVSMRVEEGTGVLNDVACGTSSKLNDPENTPTACSQAMFTASLESEVNTDDSSSEICEISPLHVLSSIHQSGVNCLHISDMNHCQSFNNGFLYNLLSGGDDQALHCLGFDLTLLPTSSESQIKAVNVENPTTKFEDIKSLNHCKQNKNYRIRFLYHDRVASAHNSAVKGIWTDGTWVFSTGLDQRVRCWYLGEHGKLSEQAHLVISVPEPEALDARACGRNHYQIAVAGRGMQMVEFSVSPDMDGRGADGFC</sequence>
<keyword evidence="10" id="KW-1185">Reference proteome</keyword>
<evidence type="ECO:0008006" key="11">
    <source>
        <dbReference type="Google" id="ProtNLM"/>
    </source>
</evidence>
<evidence type="ECO:0000256" key="2">
    <source>
        <dbReference type="ARBA" id="ARBA00022490"/>
    </source>
</evidence>
<dbReference type="SMART" id="SM00320">
    <property type="entry name" value="WD40"/>
    <property type="match status" value="9"/>
</dbReference>
<feature type="repeat" description="WD" evidence="7">
    <location>
        <begin position="251"/>
        <end position="292"/>
    </location>
</feature>
<dbReference type="PROSITE" id="PS50294">
    <property type="entry name" value="WD_REPEATS_REGION"/>
    <property type="match status" value="1"/>
</dbReference>
<accession>A0AA39DV84</accession>
<comment type="subcellular location">
    <subcellularLocation>
        <location evidence="1">Cytoplasm</location>
    </subcellularLocation>
</comment>
<dbReference type="SUPFAM" id="SSF50978">
    <property type="entry name" value="WD40 repeat-like"/>
    <property type="match status" value="3"/>
</dbReference>
<name>A0AA39DV84_VITRO</name>
<dbReference type="InterPro" id="IPR001680">
    <property type="entry name" value="WD40_rpt"/>
</dbReference>
<evidence type="ECO:0000313" key="10">
    <source>
        <dbReference type="Proteomes" id="UP001168098"/>
    </source>
</evidence>
<comment type="caution">
    <text evidence="9">The sequence shown here is derived from an EMBL/GenBank/DDBJ whole genome shotgun (WGS) entry which is preliminary data.</text>
</comment>
<organism evidence="9 10">
    <name type="scientific">Vitis rotundifolia</name>
    <name type="common">Muscadine grape</name>
    <dbReference type="NCBI Taxonomy" id="103349"/>
    <lineage>
        <taxon>Eukaryota</taxon>
        <taxon>Viridiplantae</taxon>
        <taxon>Streptophyta</taxon>
        <taxon>Embryophyta</taxon>
        <taxon>Tracheophyta</taxon>
        <taxon>Spermatophyta</taxon>
        <taxon>Magnoliopsida</taxon>
        <taxon>eudicotyledons</taxon>
        <taxon>Gunneridae</taxon>
        <taxon>Pentapetalae</taxon>
        <taxon>rosids</taxon>
        <taxon>Vitales</taxon>
        <taxon>Vitaceae</taxon>
        <taxon>Viteae</taxon>
        <taxon>Vitis</taxon>
    </lineage>
</organism>
<dbReference type="PANTHER" id="PTHR14344">
    <property type="entry name" value="WD REPEAT PROTEIN"/>
    <property type="match status" value="1"/>
</dbReference>
<dbReference type="InterPro" id="IPR015943">
    <property type="entry name" value="WD40/YVTN_repeat-like_dom_sf"/>
</dbReference>
<keyword evidence="5" id="KW-0677">Repeat</keyword>
<dbReference type="InterPro" id="IPR051973">
    <property type="entry name" value="tRNA_Anticodon_Mtase-Reg"/>
</dbReference>
<protein>
    <recommendedName>
        <fullName evidence="11">WD repeat-containing protein 6</fullName>
    </recommendedName>
</protein>
<dbReference type="Proteomes" id="UP001168098">
    <property type="component" value="Unassembled WGS sequence"/>
</dbReference>
<dbReference type="EMBL" id="JARBHA010000007">
    <property type="protein sequence ID" value="KAJ9696775.1"/>
    <property type="molecule type" value="Genomic_DNA"/>
</dbReference>
<reference evidence="9 10" key="1">
    <citation type="journal article" date="2023" name="BMC Biotechnol.">
        <title>Vitis rotundifolia cv Carlos genome sequencing.</title>
        <authorList>
            <person name="Huff M."/>
            <person name="Hulse-Kemp A."/>
            <person name="Scheffler B."/>
            <person name="Youngblood R."/>
            <person name="Simpson S."/>
            <person name="Babiker E."/>
            <person name="Staton M."/>
        </authorList>
    </citation>
    <scope>NUCLEOTIDE SEQUENCE [LARGE SCALE GENOMIC DNA]</scope>
    <source>
        <tissue evidence="9">Leaf</tissue>
    </source>
</reference>
<evidence type="ECO:0000256" key="4">
    <source>
        <dbReference type="ARBA" id="ARBA00022694"/>
    </source>
</evidence>
<evidence type="ECO:0000313" key="9">
    <source>
        <dbReference type="EMBL" id="KAJ9696775.1"/>
    </source>
</evidence>
<evidence type="ECO:0000256" key="6">
    <source>
        <dbReference type="ARBA" id="ARBA00038255"/>
    </source>
</evidence>
<dbReference type="Pfam" id="PF00400">
    <property type="entry name" value="WD40"/>
    <property type="match status" value="3"/>
</dbReference>
<gene>
    <name evidence="9" type="ORF">PVL29_008806</name>
</gene>
<comment type="similarity">
    <text evidence="6">Belongs to the WD repeat WDR6 family.</text>
</comment>
<dbReference type="Gene3D" id="2.130.10.10">
    <property type="entry name" value="YVTN repeat-like/Quinoprotein amine dehydrogenase"/>
    <property type="match status" value="5"/>
</dbReference>
<dbReference type="InterPro" id="IPR036322">
    <property type="entry name" value="WD40_repeat_dom_sf"/>
</dbReference>
<dbReference type="GO" id="GO:0030488">
    <property type="term" value="P:tRNA methylation"/>
    <property type="evidence" value="ECO:0007669"/>
    <property type="project" value="TreeGrafter"/>
</dbReference>
<evidence type="ECO:0000256" key="8">
    <source>
        <dbReference type="SAM" id="MobiDB-lite"/>
    </source>
</evidence>
<proteinExistence type="inferred from homology"/>
<evidence type="ECO:0000256" key="3">
    <source>
        <dbReference type="ARBA" id="ARBA00022574"/>
    </source>
</evidence>
<evidence type="ECO:0000256" key="1">
    <source>
        <dbReference type="ARBA" id="ARBA00004496"/>
    </source>
</evidence>
<dbReference type="PANTHER" id="PTHR14344:SF3">
    <property type="entry name" value="WD REPEAT-CONTAINING PROTEIN 6"/>
    <property type="match status" value="1"/>
</dbReference>
<keyword evidence="3 7" id="KW-0853">WD repeat</keyword>
<keyword evidence="2" id="KW-0963">Cytoplasm</keyword>
<keyword evidence="4" id="KW-0819">tRNA processing</keyword>
<dbReference type="PROSITE" id="PS50082">
    <property type="entry name" value="WD_REPEATS_2"/>
    <property type="match status" value="1"/>
</dbReference>
<feature type="region of interest" description="Disordered" evidence="8">
    <location>
        <begin position="1121"/>
        <end position="1154"/>
    </location>
</feature>
<evidence type="ECO:0000256" key="5">
    <source>
        <dbReference type="ARBA" id="ARBA00022737"/>
    </source>
</evidence>